<dbReference type="Pfam" id="PF02638">
    <property type="entry name" value="GHL10"/>
    <property type="match status" value="1"/>
</dbReference>
<dbReference type="Proteomes" id="UP001589610">
    <property type="component" value="Unassembled WGS sequence"/>
</dbReference>
<evidence type="ECO:0000259" key="4">
    <source>
        <dbReference type="Pfam" id="PF02638"/>
    </source>
</evidence>
<dbReference type="Gene3D" id="3.20.20.80">
    <property type="entry name" value="Glycosidases"/>
    <property type="match status" value="1"/>
</dbReference>
<dbReference type="SUPFAM" id="SSF51445">
    <property type="entry name" value="(Trans)glycosidases"/>
    <property type="match status" value="1"/>
</dbReference>
<dbReference type="PROSITE" id="PS51318">
    <property type="entry name" value="TAT"/>
    <property type="match status" value="1"/>
</dbReference>
<evidence type="ECO:0000256" key="3">
    <source>
        <dbReference type="SAM" id="SignalP"/>
    </source>
</evidence>
<dbReference type="InterPro" id="IPR052177">
    <property type="entry name" value="Divisome_Glycosyl_Hydrolase"/>
</dbReference>
<evidence type="ECO:0000313" key="6">
    <source>
        <dbReference type="Proteomes" id="UP001589610"/>
    </source>
</evidence>
<gene>
    <name evidence="5" type="ORF">ACFFRH_29510</name>
</gene>
<comment type="caution">
    <text evidence="5">The sequence shown here is derived from an EMBL/GenBank/DDBJ whole genome shotgun (WGS) entry which is preliminary data.</text>
</comment>
<name>A0ABV5TKJ6_9ACTN</name>
<organism evidence="5 6">
    <name type="scientific">Streptosporangium vulgare</name>
    <dbReference type="NCBI Taxonomy" id="46190"/>
    <lineage>
        <taxon>Bacteria</taxon>
        <taxon>Bacillati</taxon>
        <taxon>Actinomycetota</taxon>
        <taxon>Actinomycetes</taxon>
        <taxon>Streptosporangiales</taxon>
        <taxon>Streptosporangiaceae</taxon>
        <taxon>Streptosporangium</taxon>
    </lineage>
</organism>
<keyword evidence="5" id="KW-0378">Hydrolase</keyword>
<keyword evidence="6" id="KW-1185">Reference proteome</keyword>
<dbReference type="PANTHER" id="PTHR43405:SF1">
    <property type="entry name" value="GLYCOSYL HYDROLASE DIGH"/>
    <property type="match status" value="1"/>
</dbReference>
<feature type="signal peptide" evidence="3">
    <location>
        <begin position="1"/>
        <end position="30"/>
    </location>
</feature>
<keyword evidence="1 3" id="KW-0732">Signal</keyword>
<protein>
    <submittedName>
        <fullName evidence="5">Glycoside hydrolase family 10 protein</fullName>
    </submittedName>
</protein>
<dbReference type="InterPro" id="IPR006311">
    <property type="entry name" value="TAT_signal"/>
</dbReference>
<dbReference type="RefSeq" id="WP_344748766.1">
    <property type="nucleotide sequence ID" value="NZ_BAAAWW010000169.1"/>
</dbReference>
<evidence type="ECO:0000256" key="2">
    <source>
        <dbReference type="SAM" id="MobiDB-lite"/>
    </source>
</evidence>
<evidence type="ECO:0000256" key="1">
    <source>
        <dbReference type="ARBA" id="ARBA00022729"/>
    </source>
</evidence>
<feature type="region of interest" description="Disordered" evidence="2">
    <location>
        <begin position="511"/>
        <end position="535"/>
    </location>
</feature>
<dbReference type="EMBL" id="JBHMBS010000017">
    <property type="protein sequence ID" value="MFB9679641.1"/>
    <property type="molecule type" value="Genomic_DNA"/>
</dbReference>
<dbReference type="GO" id="GO:0016787">
    <property type="term" value="F:hydrolase activity"/>
    <property type="evidence" value="ECO:0007669"/>
    <property type="project" value="UniProtKB-KW"/>
</dbReference>
<dbReference type="InterPro" id="IPR017853">
    <property type="entry name" value="GH"/>
</dbReference>
<feature type="domain" description="Glycosyl hydrolase-like 10" evidence="4">
    <location>
        <begin position="49"/>
        <end position="364"/>
    </location>
</feature>
<accession>A0ABV5TKJ6</accession>
<reference evidence="5 6" key="1">
    <citation type="submission" date="2024-09" db="EMBL/GenBank/DDBJ databases">
        <authorList>
            <person name="Sun Q."/>
            <person name="Mori K."/>
        </authorList>
    </citation>
    <scope>NUCLEOTIDE SEQUENCE [LARGE SCALE GENOMIC DNA]</scope>
    <source>
        <strain evidence="5 6">JCM 3028</strain>
    </source>
</reference>
<dbReference type="InterPro" id="IPR003790">
    <property type="entry name" value="GHL10"/>
</dbReference>
<proteinExistence type="predicted"/>
<feature type="compositionally biased region" description="Gly residues" evidence="2">
    <location>
        <begin position="525"/>
        <end position="535"/>
    </location>
</feature>
<sequence length="535" mass="58625">MSSSSRRTVLRGLALAAAATAVPLSGRAPAAASGISYGTGAGRVPPLRQMRGMWIASVVNINWPSKAGLSAEQQRAEYLGWLDLARARGLNAVFVQIRPTADAFWPSRYEPWSQYLTGVQGRDPGYDPLAFLVAETHRRGLAFHAWFNPYRVSMQADPALLHPDHPGRRHPDWIVPYGGKLYYNPGMPEVRAFVQDAMMDAVTRYDIDGLHFDDYFYPVNTPAFDDAEAYARYGAGFPDLASWRRENVDLLVREMRRRVRSVKPEIAWGISPSGIWRNRATDPLGSETSGGQSYDNLHADTRGWVRKGWLDYIAPQLYWYIGQSNADYAKLVPWWSDVVAGTGTQLWIGQAAYKAGAAGQPAEWSRPGELSGHLTLNEGHPEVGGDIWYNSGDVRDDRIGSISAVVTGHYTRPALSPLLPRLASGRAPGRPLVPLARRVRGGVELRILATGRNVPFQYAIFRLDRRAGAGDLADARHLVAVVPAARDLRWTDPAGTGGAYYHVVAVDRAGRLSPPSTGRRAHGGDPAGSGGREEA</sequence>
<feature type="chain" id="PRO_5046515674" evidence="3">
    <location>
        <begin position="31"/>
        <end position="535"/>
    </location>
</feature>
<evidence type="ECO:0000313" key="5">
    <source>
        <dbReference type="EMBL" id="MFB9679641.1"/>
    </source>
</evidence>
<dbReference type="PANTHER" id="PTHR43405">
    <property type="entry name" value="GLYCOSYL HYDROLASE DIGH"/>
    <property type="match status" value="1"/>
</dbReference>